<dbReference type="InterPro" id="IPR001375">
    <property type="entry name" value="Peptidase_S9_cat"/>
</dbReference>
<dbReference type="InterPro" id="IPR050585">
    <property type="entry name" value="Xaa-Pro_dipeptidyl-ppase/CocE"/>
</dbReference>
<evidence type="ECO:0000256" key="1">
    <source>
        <dbReference type="SAM" id="MobiDB-lite"/>
    </source>
</evidence>
<dbReference type="AlphaFoldDB" id="A0AAD4C988"/>
<dbReference type="Gene3D" id="3.40.50.1820">
    <property type="entry name" value="alpha/beta hydrolase"/>
    <property type="match status" value="1"/>
</dbReference>
<dbReference type="PANTHER" id="PTHR43056:SF5">
    <property type="entry name" value="PEPTIDASE S9 PROLYL OLIGOPEPTIDASE CATALYTIC DOMAIN-CONTAINING PROTEIN"/>
    <property type="match status" value="1"/>
</dbReference>
<dbReference type="SUPFAM" id="SSF53474">
    <property type="entry name" value="alpha/beta-Hydrolases"/>
    <property type="match status" value="1"/>
</dbReference>
<dbReference type="GO" id="GO:0006508">
    <property type="term" value="P:proteolysis"/>
    <property type="evidence" value="ECO:0007669"/>
    <property type="project" value="InterPro"/>
</dbReference>
<comment type="caution">
    <text evidence="3">The sequence shown here is derived from an EMBL/GenBank/DDBJ whole genome shotgun (WGS) entry which is preliminary data.</text>
</comment>
<accession>A0AAD4C988</accession>
<evidence type="ECO:0000313" key="4">
    <source>
        <dbReference type="Proteomes" id="UP001194468"/>
    </source>
</evidence>
<dbReference type="Proteomes" id="UP001194468">
    <property type="component" value="Unassembled WGS sequence"/>
</dbReference>
<keyword evidence="4" id="KW-1185">Reference proteome</keyword>
<organism evidence="3 4">
    <name type="scientific">Boletus edulis BED1</name>
    <dbReference type="NCBI Taxonomy" id="1328754"/>
    <lineage>
        <taxon>Eukaryota</taxon>
        <taxon>Fungi</taxon>
        <taxon>Dikarya</taxon>
        <taxon>Basidiomycota</taxon>
        <taxon>Agaricomycotina</taxon>
        <taxon>Agaricomycetes</taxon>
        <taxon>Agaricomycetidae</taxon>
        <taxon>Boletales</taxon>
        <taxon>Boletineae</taxon>
        <taxon>Boletaceae</taxon>
        <taxon>Boletoideae</taxon>
        <taxon>Boletus</taxon>
    </lineage>
</organism>
<dbReference type="EMBL" id="WHUW01000001">
    <property type="protein sequence ID" value="KAF8451933.1"/>
    <property type="molecule type" value="Genomic_DNA"/>
</dbReference>
<dbReference type="GO" id="GO:0008236">
    <property type="term" value="F:serine-type peptidase activity"/>
    <property type="evidence" value="ECO:0007669"/>
    <property type="project" value="InterPro"/>
</dbReference>
<keyword evidence="3" id="KW-0378">Hydrolase</keyword>
<name>A0AAD4C988_BOLED</name>
<dbReference type="Pfam" id="PF00326">
    <property type="entry name" value="Peptidase_S9"/>
    <property type="match status" value="1"/>
</dbReference>
<feature type="region of interest" description="Disordered" evidence="1">
    <location>
        <begin position="36"/>
        <end position="72"/>
    </location>
</feature>
<evidence type="ECO:0000313" key="3">
    <source>
        <dbReference type="EMBL" id="KAF8451933.1"/>
    </source>
</evidence>
<evidence type="ECO:0000259" key="2">
    <source>
        <dbReference type="Pfam" id="PF00326"/>
    </source>
</evidence>
<dbReference type="PANTHER" id="PTHR43056">
    <property type="entry name" value="PEPTIDASE S9 PROLYL OLIGOPEPTIDASE"/>
    <property type="match status" value="1"/>
</dbReference>
<proteinExistence type="predicted"/>
<dbReference type="InterPro" id="IPR029058">
    <property type="entry name" value="AB_hydrolase_fold"/>
</dbReference>
<sequence>MRHTLCNKPNDGCKCEKISTPSGRPDASAQNLGRIFGTGGSWAEADGGIPGPGDQPRHAPSSSESAIHTDGNEEMVITSIRVTDVALGLRQLPVGFYAMVHHSGLEWRTEIKSSSMNDDVVEWDGSIPIPPDLSVRVCLEVYAPFEFRPTLGTGEQLRNFTITVEQLFDCNAQVVPFSFFPVFIHFGNCKTVELDHLDGRWGVMDVLDCVRAAHVLSSPPYSLVDPARCVIRGLSAGGYTASVTLLARTAIHRHPSHHQRASHKFESHYMFKLLGGTGRPDEPEMADVYHRRSPVFHADSITTMPLLMLQGLADHVVPPEQSQAMVDAIVSHGGSDRVKYKTYEGEGHGFSRADTNRSALEEEATWFVQWLGINPYLTNHYLPTHIGVEPITRYKLIRLEAPLRYYHRMYRHLGLITKIRQRPLLCLGTVMRNERTSKHSTAHASVKWKQIKEQDVAREAYISLHFS</sequence>
<gene>
    <name evidence="3" type="ORF">L210DRAFT_3499097</name>
</gene>
<protein>
    <submittedName>
        <fullName evidence="3">Alpha/Beta hydrolase protein</fullName>
    </submittedName>
</protein>
<feature type="domain" description="Peptidase S9 prolyl oligopeptidase catalytic" evidence="2">
    <location>
        <begin position="195"/>
        <end position="372"/>
    </location>
</feature>
<reference evidence="3" key="2">
    <citation type="journal article" date="2020" name="Nat. Commun.">
        <title>Large-scale genome sequencing of mycorrhizal fungi provides insights into the early evolution of symbiotic traits.</title>
        <authorList>
            <person name="Miyauchi S."/>
            <person name="Kiss E."/>
            <person name="Kuo A."/>
            <person name="Drula E."/>
            <person name="Kohler A."/>
            <person name="Sanchez-Garcia M."/>
            <person name="Morin E."/>
            <person name="Andreopoulos B."/>
            <person name="Barry K.W."/>
            <person name="Bonito G."/>
            <person name="Buee M."/>
            <person name="Carver A."/>
            <person name="Chen C."/>
            <person name="Cichocki N."/>
            <person name="Clum A."/>
            <person name="Culley D."/>
            <person name="Crous P.W."/>
            <person name="Fauchery L."/>
            <person name="Girlanda M."/>
            <person name="Hayes R.D."/>
            <person name="Keri Z."/>
            <person name="LaButti K."/>
            <person name="Lipzen A."/>
            <person name="Lombard V."/>
            <person name="Magnuson J."/>
            <person name="Maillard F."/>
            <person name="Murat C."/>
            <person name="Nolan M."/>
            <person name="Ohm R.A."/>
            <person name="Pangilinan J."/>
            <person name="Pereira M.F."/>
            <person name="Perotto S."/>
            <person name="Peter M."/>
            <person name="Pfister S."/>
            <person name="Riley R."/>
            <person name="Sitrit Y."/>
            <person name="Stielow J.B."/>
            <person name="Szollosi G."/>
            <person name="Zifcakova L."/>
            <person name="Stursova M."/>
            <person name="Spatafora J.W."/>
            <person name="Tedersoo L."/>
            <person name="Vaario L.M."/>
            <person name="Yamada A."/>
            <person name="Yan M."/>
            <person name="Wang P."/>
            <person name="Xu J."/>
            <person name="Bruns T."/>
            <person name="Baldrian P."/>
            <person name="Vilgalys R."/>
            <person name="Dunand C."/>
            <person name="Henrissat B."/>
            <person name="Grigoriev I.V."/>
            <person name="Hibbett D."/>
            <person name="Nagy L.G."/>
            <person name="Martin F.M."/>
        </authorList>
    </citation>
    <scope>NUCLEOTIDE SEQUENCE</scope>
    <source>
        <strain evidence="3">BED1</strain>
    </source>
</reference>
<reference evidence="3" key="1">
    <citation type="submission" date="2019-10" db="EMBL/GenBank/DDBJ databases">
        <authorList>
            <consortium name="DOE Joint Genome Institute"/>
            <person name="Kuo A."/>
            <person name="Miyauchi S."/>
            <person name="Kiss E."/>
            <person name="Drula E."/>
            <person name="Kohler A."/>
            <person name="Sanchez-Garcia M."/>
            <person name="Andreopoulos B."/>
            <person name="Barry K.W."/>
            <person name="Bonito G."/>
            <person name="Buee M."/>
            <person name="Carver A."/>
            <person name="Chen C."/>
            <person name="Cichocki N."/>
            <person name="Clum A."/>
            <person name="Culley D."/>
            <person name="Crous P.W."/>
            <person name="Fauchery L."/>
            <person name="Girlanda M."/>
            <person name="Hayes R."/>
            <person name="Keri Z."/>
            <person name="LaButti K."/>
            <person name="Lipzen A."/>
            <person name="Lombard V."/>
            <person name="Magnuson J."/>
            <person name="Maillard F."/>
            <person name="Morin E."/>
            <person name="Murat C."/>
            <person name="Nolan M."/>
            <person name="Ohm R."/>
            <person name="Pangilinan J."/>
            <person name="Pereira M."/>
            <person name="Perotto S."/>
            <person name="Peter M."/>
            <person name="Riley R."/>
            <person name="Sitrit Y."/>
            <person name="Stielow B."/>
            <person name="Szollosi G."/>
            <person name="Zifcakova L."/>
            <person name="Stursova M."/>
            <person name="Spatafora J.W."/>
            <person name="Tedersoo L."/>
            <person name="Vaario L.-M."/>
            <person name="Yamada A."/>
            <person name="Yan M."/>
            <person name="Wang P."/>
            <person name="Xu J."/>
            <person name="Bruns T."/>
            <person name="Baldrian P."/>
            <person name="Vilgalys R."/>
            <person name="Henrissat B."/>
            <person name="Grigoriev I.V."/>
            <person name="Hibbett D."/>
            <person name="Nagy L.G."/>
            <person name="Martin F.M."/>
        </authorList>
    </citation>
    <scope>NUCLEOTIDE SEQUENCE</scope>
    <source>
        <strain evidence="3">BED1</strain>
    </source>
</reference>